<dbReference type="PIRSF" id="PIRSF002741">
    <property type="entry name" value="MppA"/>
    <property type="match status" value="1"/>
</dbReference>
<sequence>MRYSKGLLGGPGLSSPRNMAPSRRGFLGGTAMIAVSLVMPAFAGAQEAAKKGGVLRYGMNDGSQQDALEPGSWNTVMCGAAFNGALCNNLVELLPDGSLAGDLAESWQGNADSTRWTFTLRTGVKFHDGRAFTAEDARQSLLHHMGENSTSGALAIVSQISVIETDGEDRLVITLSQGNADFPYLLSDYHLSIFPAREGGGIDWESGVGTGAFRLESFEPGIAVRLVRNPDYHKPGLPHFDAVEFVNIADSTARLNALLTGEVDVIEDVDIRNVTLIERNPALKVHRTPSLRHLTFDMNCSVAPFDNPAVRNALKLAIDREDIIAKVFLGEGEVGNDNPVAPIMPLWAETPPQYVYDPEAARALLKEAGMEELKVDLSVSDSAFPGAIEAAVLFREHAAKAGIVINVIQEADDGYWDNVWLKKPFNASDWYGRVTPDWLFATSYTSDSPWNNTGFKNARFDELHQQARAESDQVKRAAEYAEMQQILHDDGGVITVAFVSWRLAMTQNIGHGETGGILPADNHRCAERWWRTDV</sequence>
<dbReference type="RefSeq" id="WP_205295953.1">
    <property type="nucleotide sequence ID" value="NZ_CP070371.1"/>
</dbReference>
<evidence type="ECO:0000259" key="4">
    <source>
        <dbReference type="Pfam" id="PF00496"/>
    </source>
</evidence>
<organism evidence="5 6">
    <name type="scientific">Paracoccus methylovorus</name>
    <dbReference type="NCBI Taxonomy" id="2812658"/>
    <lineage>
        <taxon>Bacteria</taxon>
        <taxon>Pseudomonadati</taxon>
        <taxon>Pseudomonadota</taxon>
        <taxon>Alphaproteobacteria</taxon>
        <taxon>Rhodobacterales</taxon>
        <taxon>Paracoccaceae</taxon>
        <taxon>Paracoccus</taxon>
    </lineage>
</organism>
<keyword evidence="6" id="KW-1185">Reference proteome</keyword>
<name>A0ABX7JP23_9RHOB</name>
<gene>
    <name evidence="5" type="ORF">JWJ88_18780</name>
</gene>
<protein>
    <submittedName>
        <fullName evidence="5">ABC transporter substrate-binding protein</fullName>
    </submittedName>
</protein>
<dbReference type="Pfam" id="PF00496">
    <property type="entry name" value="SBP_bac_5"/>
    <property type="match status" value="1"/>
</dbReference>
<dbReference type="InterPro" id="IPR000914">
    <property type="entry name" value="SBP_5_dom"/>
</dbReference>
<dbReference type="InterPro" id="IPR030678">
    <property type="entry name" value="Peptide/Ni-bd"/>
</dbReference>
<evidence type="ECO:0000313" key="5">
    <source>
        <dbReference type="EMBL" id="QRZ14988.1"/>
    </source>
</evidence>
<comment type="similarity">
    <text evidence="2">Belongs to the bacterial solute-binding protein 5 family.</text>
</comment>
<accession>A0ABX7JP23</accession>
<dbReference type="InterPro" id="IPR039424">
    <property type="entry name" value="SBP_5"/>
</dbReference>
<proteinExistence type="inferred from homology"/>
<dbReference type="InterPro" id="IPR006311">
    <property type="entry name" value="TAT_signal"/>
</dbReference>
<feature type="region of interest" description="Disordered" evidence="3">
    <location>
        <begin position="1"/>
        <end position="21"/>
    </location>
</feature>
<comment type="subcellular location">
    <subcellularLocation>
        <location evidence="1">Periplasm</location>
    </subcellularLocation>
</comment>
<evidence type="ECO:0000256" key="1">
    <source>
        <dbReference type="ARBA" id="ARBA00004418"/>
    </source>
</evidence>
<evidence type="ECO:0000256" key="3">
    <source>
        <dbReference type="SAM" id="MobiDB-lite"/>
    </source>
</evidence>
<dbReference type="EMBL" id="CP070371">
    <property type="protein sequence ID" value="QRZ14988.1"/>
    <property type="molecule type" value="Genomic_DNA"/>
</dbReference>
<evidence type="ECO:0000313" key="6">
    <source>
        <dbReference type="Proteomes" id="UP000663629"/>
    </source>
</evidence>
<feature type="domain" description="Solute-binding protein family 5" evidence="4">
    <location>
        <begin position="100"/>
        <end position="451"/>
    </location>
</feature>
<dbReference type="Gene3D" id="3.90.76.10">
    <property type="entry name" value="Dipeptide-binding Protein, Domain 1"/>
    <property type="match status" value="1"/>
</dbReference>
<dbReference type="Gene3D" id="3.40.190.10">
    <property type="entry name" value="Periplasmic binding protein-like II"/>
    <property type="match status" value="1"/>
</dbReference>
<reference evidence="5 6" key="1">
    <citation type="submission" date="2021-02" db="EMBL/GenBank/DDBJ databases">
        <title>Paracoccus methylovroum sp.nov., a new methanol and methylamine utilizing methylotrophic denitrifer.</title>
        <authorList>
            <person name="Timsy T."/>
            <person name="Behrendt U."/>
            <person name="Ulrich A."/>
            <person name="Spanner T."/>
            <person name="Foesel B.U."/>
            <person name="Horn M.A."/>
            <person name="Kolb S."/>
        </authorList>
    </citation>
    <scope>NUCLEOTIDE SEQUENCE [LARGE SCALE GENOMIC DNA]</scope>
    <source>
        <strain evidence="5 6">H4-D09</strain>
    </source>
</reference>
<dbReference type="SUPFAM" id="SSF53850">
    <property type="entry name" value="Periplasmic binding protein-like II"/>
    <property type="match status" value="1"/>
</dbReference>
<dbReference type="PROSITE" id="PS51318">
    <property type="entry name" value="TAT"/>
    <property type="match status" value="1"/>
</dbReference>
<dbReference type="CDD" id="cd08503">
    <property type="entry name" value="PBP2_NikA_DppA_OppA_like_17"/>
    <property type="match status" value="1"/>
</dbReference>
<dbReference type="Gene3D" id="3.10.105.10">
    <property type="entry name" value="Dipeptide-binding Protein, Domain 3"/>
    <property type="match status" value="1"/>
</dbReference>
<evidence type="ECO:0000256" key="2">
    <source>
        <dbReference type="ARBA" id="ARBA00005695"/>
    </source>
</evidence>
<dbReference type="PANTHER" id="PTHR30290">
    <property type="entry name" value="PERIPLASMIC BINDING COMPONENT OF ABC TRANSPORTER"/>
    <property type="match status" value="1"/>
</dbReference>
<dbReference type="Proteomes" id="UP000663629">
    <property type="component" value="Chromosome 2"/>
</dbReference>